<evidence type="ECO:0000259" key="2">
    <source>
        <dbReference type="Pfam" id="PF07523"/>
    </source>
</evidence>
<dbReference type="Gene3D" id="2.60.40.3630">
    <property type="match status" value="2"/>
</dbReference>
<feature type="chain" id="PRO_5038843789" evidence="1">
    <location>
        <begin position="27"/>
        <end position="534"/>
    </location>
</feature>
<evidence type="ECO:0000313" key="3">
    <source>
        <dbReference type="EMBL" id="HIW02780.1"/>
    </source>
</evidence>
<evidence type="ECO:0000313" key="4">
    <source>
        <dbReference type="Proteomes" id="UP000823990"/>
    </source>
</evidence>
<comment type="caution">
    <text evidence="3">The sequence shown here is derived from an EMBL/GenBank/DDBJ whole genome shotgun (WGS) entry which is preliminary data.</text>
</comment>
<feature type="domain" description="Ig-like" evidence="2">
    <location>
        <begin position="212"/>
        <end position="283"/>
    </location>
</feature>
<proteinExistence type="predicted"/>
<feature type="domain" description="Ig-like" evidence="2">
    <location>
        <begin position="298"/>
        <end position="361"/>
    </location>
</feature>
<dbReference type="EMBL" id="DXHS01000084">
    <property type="protein sequence ID" value="HIW02780.1"/>
    <property type="molecule type" value="Genomic_DNA"/>
</dbReference>
<evidence type="ECO:0000256" key="1">
    <source>
        <dbReference type="SAM" id="SignalP"/>
    </source>
</evidence>
<keyword evidence="1" id="KW-0732">Signal</keyword>
<reference evidence="3" key="2">
    <citation type="submission" date="2021-04" db="EMBL/GenBank/DDBJ databases">
        <authorList>
            <person name="Gilroy R."/>
        </authorList>
    </citation>
    <scope>NUCLEOTIDE SEQUENCE</scope>
    <source>
        <strain evidence="3">12435</strain>
    </source>
</reference>
<name>A0A9D1TRG2_9FIRM</name>
<accession>A0A9D1TRG2</accession>
<dbReference type="AlphaFoldDB" id="A0A9D1TRG2"/>
<dbReference type="Pfam" id="PF07523">
    <property type="entry name" value="Big_3"/>
    <property type="match status" value="2"/>
</dbReference>
<feature type="signal peptide" evidence="1">
    <location>
        <begin position="1"/>
        <end position="26"/>
    </location>
</feature>
<dbReference type="InterPro" id="IPR022038">
    <property type="entry name" value="Ig-like_bact"/>
</dbReference>
<gene>
    <name evidence="3" type="ORF">H9892_05515</name>
</gene>
<sequence length="534" mass="58954">MRTTKRTISLLVLAVMILALCMLAFAACGEKDDDPDDGGKTPVLSTERIKFGTKDGIEGAKKNPYVDTEWNEFEGLVDWDEKWENDPIYYVFEGSYSEAYQGDYSRTYMYMNCYEDGLLHGQYGRENYYGYWTNVNAQGEDQLVLHILAYDKGSQTVEYNSGLYESTAAPTNNTYYEYQSSIVWNQWGTRTVLIFGFHYSKVESITLDTTKVKTDYLLGENLNTAGLGVTVTRETGKSVLIEEVTGSYTHVHYSGYDPNKAGEQTITVTYDREEASATYKVNVADIESVAIDVADTVKKAYKVGESFDASGITVNEVYENGVEQSVPQNKWTIDGFDTSKAGECTVKISYGGQTKTFDITVTAPVYENDDVKITVNTTESATVEFDGKTVTADYTIEEVAGMRIITLSAPEGGITGATEEEWAALGKQYTIGDDDSLAAIASYSLTEDAYKGISGGTNPRNLLIDEANGIAIVTYKYYYSTPTDTFVCKYTKDGNTVTLTECISYTQEGSGATFEGLAKIYTINDNGTATPIFE</sequence>
<protein>
    <submittedName>
        <fullName evidence="3">Bacterial Ig-like domain-containing protein</fullName>
    </submittedName>
</protein>
<organism evidence="3 4">
    <name type="scientific">Candidatus Protoclostridium stercorigallinarum</name>
    <dbReference type="NCBI Taxonomy" id="2838741"/>
    <lineage>
        <taxon>Bacteria</taxon>
        <taxon>Bacillati</taxon>
        <taxon>Bacillota</taxon>
        <taxon>Clostridia</taxon>
        <taxon>Candidatus Protoclostridium</taxon>
    </lineage>
</organism>
<reference evidence="3" key="1">
    <citation type="journal article" date="2021" name="PeerJ">
        <title>Extensive microbial diversity within the chicken gut microbiome revealed by metagenomics and culture.</title>
        <authorList>
            <person name="Gilroy R."/>
            <person name="Ravi A."/>
            <person name="Getino M."/>
            <person name="Pursley I."/>
            <person name="Horton D.L."/>
            <person name="Alikhan N.F."/>
            <person name="Baker D."/>
            <person name="Gharbi K."/>
            <person name="Hall N."/>
            <person name="Watson M."/>
            <person name="Adriaenssens E.M."/>
            <person name="Foster-Nyarko E."/>
            <person name="Jarju S."/>
            <person name="Secka A."/>
            <person name="Antonio M."/>
            <person name="Oren A."/>
            <person name="Chaudhuri R.R."/>
            <person name="La Ragione R."/>
            <person name="Hildebrand F."/>
            <person name="Pallen M.J."/>
        </authorList>
    </citation>
    <scope>NUCLEOTIDE SEQUENCE</scope>
    <source>
        <strain evidence="3">12435</strain>
    </source>
</reference>
<dbReference type="PROSITE" id="PS51257">
    <property type="entry name" value="PROKAR_LIPOPROTEIN"/>
    <property type="match status" value="1"/>
</dbReference>
<dbReference type="Proteomes" id="UP000823990">
    <property type="component" value="Unassembled WGS sequence"/>
</dbReference>